<name>A0A3M7R6C9_BRAPC</name>
<organism evidence="1 2">
    <name type="scientific">Brachionus plicatilis</name>
    <name type="common">Marine rotifer</name>
    <name type="synonym">Brachionus muelleri</name>
    <dbReference type="NCBI Taxonomy" id="10195"/>
    <lineage>
        <taxon>Eukaryota</taxon>
        <taxon>Metazoa</taxon>
        <taxon>Spiralia</taxon>
        <taxon>Gnathifera</taxon>
        <taxon>Rotifera</taxon>
        <taxon>Eurotatoria</taxon>
        <taxon>Monogononta</taxon>
        <taxon>Pseudotrocha</taxon>
        <taxon>Ploima</taxon>
        <taxon>Brachionidae</taxon>
        <taxon>Brachionus</taxon>
    </lineage>
</organism>
<gene>
    <name evidence="1" type="ORF">BpHYR1_000608</name>
</gene>
<dbReference type="AlphaFoldDB" id="A0A3M7R6C9"/>
<keyword evidence="2" id="KW-1185">Reference proteome</keyword>
<comment type="caution">
    <text evidence="1">The sequence shown here is derived from an EMBL/GenBank/DDBJ whole genome shotgun (WGS) entry which is preliminary data.</text>
</comment>
<dbReference type="Proteomes" id="UP000276133">
    <property type="component" value="Unassembled WGS sequence"/>
</dbReference>
<sequence length="178" mass="21131">MLLSSLKFSFRRLPGRLRSEPEQVSSYRFSVEETHFGDTPNNLAISICFFSPLFNRPTICHFCGQGTFFYLFFAKLKIFCCEKRFSFQTYVLKWIKLLSFKIKKFREVWLEEKQSNKINLEKRKVSAFAAFHNTKKCGIELDIMSSETEISLFKTFIQPVWYGKLVIVNKEKDKMRKI</sequence>
<protein>
    <submittedName>
        <fullName evidence="1">Uncharacterized protein</fullName>
    </submittedName>
</protein>
<dbReference type="EMBL" id="REGN01004145">
    <property type="protein sequence ID" value="RNA18944.1"/>
    <property type="molecule type" value="Genomic_DNA"/>
</dbReference>
<evidence type="ECO:0000313" key="1">
    <source>
        <dbReference type="EMBL" id="RNA18944.1"/>
    </source>
</evidence>
<reference evidence="1 2" key="1">
    <citation type="journal article" date="2018" name="Sci. Rep.">
        <title>Genomic signatures of local adaptation to the degree of environmental predictability in rotifers.</title>
        <authorList>
            <person name="Franch-Gras L."/>
            <person name="Hahn C."/>
            <person name="Garcia-Roger E.M."/>
            <person name="Carmona M.J."/>
            <person name="Serra M."/>
            <person name="Gomez A."/>
        </authorList>
    </citation>
    <scope>NUCLEOTIDE SEQUENCE [LARGE SCALE GENOMIC DNA]</scope>
    <source>
        <strain evidence="1">HYR1</strain>
    </source>
</reference>
<accession>A0A3M7R6C9</accession>
<proteinExistence type="predicted"/>
<evidence type="ECO:0000313" key="2">
    <source>
        <dbReference type="Proteomes" id="UP000276133"/>
    </source>
</evidence>